<dbReference type="GO" id="GO:0015297">
    <property type="term" value="F:antiporter activity"/>
    <property type="evidence" value="ECO:0007669"/>
    <property type="project" value="UniProtKB-KW"/>
</dbReference>
<feature type="transmembrane region" description="Helical" evidence="12">
    <location>
        <begin position="12"/>
        <end position="31"/>
    </location>
</feature>
<gene>
    <name evidence="13" type="ORF">FDF74_09165</name>
</gene>
<keyword evidence="14" id="KW-1185">Reference proteome</keyword>
<keyword evidence="5" id="KW-0050">Antiport</keyword>
<keyword evidence="8 12" id="KW-1133">Transmembrane helix</keyword>
<dbReference type="InterPro" id="IPR050222">
    <property type="entry name" value="MATE_MdtK"/>
</dbReference>
<dbReference type="NCBIfam" id="TIGR00797">
    <property type="entry name" value="matE"/>
    <property type="match status" value="1"/>
</dbReference>
<evidence type="ECO:0000256" key="5">
    <source>
        <dbReference type="ARBA" id="ARBA00022449"/>
    </source>
</evidence>
<dbReference type="PANTHER" id="PTHR43298">
    <property type="entry name" value="MULTIDRUG RESISTANCE PROTEIN NORM-RELATED"/>
    <property type="match status" value="1"/>
</dbReference>
<dbReference type="EMBL" id="SXDP01000007">
    <property type="protein sequence ID" value="NEZ47361.1"/>
    <property type="molecule type" value="Genomic_DNA"/>
</dbReference>
<evidence type="ECO:0000256" key="8">
    <source>
        <dbReference type="ARBA" id="ARBA00022989"/>
    </source>
</evidence>
<dbReference type="Proteomes" id="UP000473885">
    <property type="component" value="Unassembled WGS sequence"/>
</dbReference>
<comment type="function">
    <text evidence="1">Multidrug efflux pump.</text>
</comment>
<feature type="transmembrane region" description="Helical" evidence="12">
    <location>
        <begin position="419"/>
        <end position="439"/>
    </location>
</feature>
<feature type="transmembrane region" description="Helical" evidence="12">
    <location>
        <begin position="90"/>
        <end position="112"/>
    </location>
</feature>
<name>A0A6M0RAR9_9CLOT</name>
<evidence type="ECO:0000256" key="4">
    <source>
        <dbReference type="ARBA" id="ARBA00022448"/>
    </source>
</evidence>
<keyword evidence="9" id="KW-0406">Ion transport</keyword>
<dbReference type="RefSeq" id="WP_163249419.1">
    <property type="nucleotide sequence ID" value="NZ_SXDP01000007.1"/>
</dbReference>
<evidence type="ECO:0000313" key="14">
    <source>
        <dbReference type="Proteomes" id="UP000473885"/>
    </source>
</evidence>
<dbReference type="InterPro" id="IPR048279">
    <property type="entry name" value="MdtK-like"/>
</dbReference>
<evidence type="ECO:0000256" key="3">
    <source>
        <dbReference type="ARBA" id="ARBA00020268"/>
    </source>
</evidence>
<dbReference type="InterPro" id="IPR002528">
    <property type="entry name" value="MATE_fam"/>
</dbReference>
<evidence type="ECO:0000256" key="12">
    <source>
        <dbReference type="SAM" id="Phobius"/>
    </source>
</evidence>
<dbReference type="AlphaFoldDB" id="A0A6M0RAR9"/>
<accession>A0A6M0RAR9</accession>
<feature type="transmembrane region" description="Helical" evidence="12">
    <location>
        <begin position="315"/>
        <end position="336"/>
    </location>
</feature>
<evidence type="ECO:0000256" key="11">
    <source>
        <dbReference type="ARBA" id="ARBA00031636"/>
    </source>
</evidence>
<dbReference type="PANTHER" id="PTHR43298:SF4">
    <property type="entry name" value="DRUG_SODIUM ANTIPORTER"/>
    <property type="match status" value="1"/>
</dbReference>
<keyword evidence="6" id="KW-1003">Cell membrane</keyword>
<evidence type="ECO:0000256" key="7">
    <source>
        <dbReference type="ARBA" id="ARBA00022692"/>
    </source>
</evidence>
<reference evidence="13 14" key="1">
    <citation type="submission" date="2019-04" db="EMBL/GenBank/DDBJ databases">
        <title>Genome sequencing of Clostridium botulinum Groups I-IV and Clostridium butyricum.</title>
        <authorList>
            <person name="Brunt J."/>
            <person name="Van Vliet A.H.M."/>
            <person name="Stringer S.C."/>
            <person name="Carter A.T."/>
            <person name="Peck M.W."/>
        </authorList>
    </citation>
    <scope>NUCLEOTIDE SEQUENCE [LARGE SCALE GENOMIC DNA]</scope>
    <source>
        <strain evidence="13 14">IFR 18/094</strain>
    </source>
</reference>
<comment type="subcellular location">
    <subcellularLocation>
        <location evidence="2">Cell membrane</location>
        <topology evidence="2">Multi-pass membrane protein</topology>
    </subcellularLocation>
</comment>
<keyword evidence="7 12" id="KW-0812">Transmembrane</keyword>
<keyword evidence="10 12" id="KW-0472">Membrane</keyword>
<comment type="caution">
    <text evidence="13">The sequence shown here is derived from an EMBL/GenBank/DDBJ whole genome shotgun (WGS) entry which is preliminary data.</text>
</comment>
<dbReference type="Pfam" id="PF01554">
    <property type="entry name" value="MatE"/>
    <property type="match status" value="2"/>
</dbReference>
<sequence length="451" mass="50173">MTLNKKIVKEVLNLALPAVGEMILYMMIWVLDTMMVGQYGGSVAVSTVGLSSEIVYTFINIFIAIGLSVGITSTVARKYGSNNLKEAEEYASLGLFLGIIISFIISCIMFIFPKHILTMAKAEKNVILNGIIYMKIVSIGIFFNMITSILNGIIRGYGNTKTPLCASILVNIINLTLDYGLIFGRLGLPELGIKGAAIATSLGHISGFIFIYLYTIKRSIIKPHIKYIKKIDKNKLKYIFKLSIPSSLHQGSLDLSRLINTFMIMHLGTTAFAANQITTTVESISFMPGWGFAVAATTLAGNKIGENNIKSAKEYSYTCTILGSFIMGITALLFLLFPQFLIKLFINNKEIQVIKLGSICLMIAALEQIPMGISMILGGALKGTGDTKTPFLVSFISSWIIRLPLMFYFIYILKCRVTYVWWITTIQWVFEGIALLILFKRNFFRQQNIDF</sequence>
<feature type="transmembrane region" description="Helical" evidence="12">
    <location>
        <begin position="196"/>
        <end position="216"/>
    </location>
</feature>
<feature type="transmembrane region" description="Helical" evidence="12">
    <location>
        <begin position="391"/>
        <end position="413"/>
    </location>
</feature>
<evidence type="ECO:0000256" key="9">
    <source>
        <dbReference type="ARBA" id="ARBA00023065"/>
    </source>
</evidence>
<feature type="transmembrane region" description="Helical" evidence="12">
    <location>
        <begin position="132"/>
        <end position="152"/>
    </location>
</feature>
<evidence type="ECO:0000313" key="13">
    <source>
        <dbReference type="EMBL" id="NEZ47361.1"/>
    </source>
</evidence>
<keyword evidence="4" id="KW-0813">Transport</keyword>
<dbReference type="GO" id="GO:0006811">
    <property type="term" value="P:monoatomic ion transport"/>
    <property type="evidence" value="ECO:0007669"/>
    <property type="project" value="UniProtKB-KW"/>
</dbReference>
<feature type="transmembrane region" description="Helical" evidence="12">
    <location>
        <begin position="164"/>
        <end position="184"/>
    </location>
</feature>
<evidence type="ECO:0000256" key="2">
    <source>
        <dbReference type="ARBA" id="ARBA00004651"/>
    </source>
</evidence>
<feature type="transmembrane region" description="Helical" evidence="12">
    <location>
        <begin position="356"/>
        <end position="379"/>
    </location>
</feature>
<evidence type="ECO:0000256" key="10">
    <source>
        <dbReference type="ARBA" id="ARBA00023136"/>
    </source>
</evidence>
<evidence type="ECO:0000256" key="1">
    <source>
        <dbReference type="ARBA" id="ARBA00003408"/>
    </source>
</evidence>
<feature type="transmembrane region" description="Helical" evidence="12">
    <location>
        <begin position="43"/>
        <end position="69"/>
    </location>
</feature>
<dbReference type="PIRSF" id="PIRSF006603">
    <property type="entry name" value="DinF"/>
    <property type="match status" value="1"/>
</dbReference>
<dbReference type="GO" id="GO:0042910">
    <property type="term" value="F:xenobiotic transmembrane transporter activity"/>
    <property type="evidence" value="ECO:0007669"/>
    <property type="project" value="InterPro"/>
</dbReference>
<proteinExistence type="predicted"/>
<dbReference type="CDD" id="cd13137">
    <property type="entry name" value="MATE_NorM_like"/>
    <property type="match status" value="1"/>
</dbReference>
<dbReference type="GO" id="GO:0005886">
    <property type="term" value="C:plasma membrane"/>
    <property type="evidence" value="ECO:0007669"/>
    <property type="project" value="UniProtKB-SubCell"/>
</dbReference>
<evidence type="ECO:0000256" key="6">
    <source>
        <dbReference type="ARBA" id="ARBA00022475"/>
    </source>
</evidence>
<protein>
    <recommendedName>
        <fullName evidence="3">Probable multidrug resistance protein NorM</fullName>
    </recommendedName>
    <alternativeName>
        <fullName evidence="11">Multidrug-efflux transporter</fullName>
    </alternativeName>
</protein>
<organism evidence="13 14">
    <name type="scientific">Clostridium niameyense</name>
    <dbReference type="NCBI Taxonomy" id="1622073"/>
    <lineage>
        <taxon>Bacteria</taxon>
        <taxon>Bacillati</taxon>
        <taxon>Bacillota</taxon>
        <taxon>Clostridia</taxon>
        <taxon>Eubacteriales</taxon>
        <taxon>Clostridiaceae</taxon>
        <taxon>Clostridium</taxon>
    </lineage>
</organism>